<dbReference type="InterPro" id="IPR037401">
    <property type="entry name" value="SnoaL-like"/>
</dbReference>
<dbReference type="InterPro" id="IPR032710">
    <property type="entry name" value="NTF2-like_dom_sf"/>
</dbReference>
<dbReference type="CDD" id="cd00531">
    <property type="entry name" value="NTF2_like"/>
    <property type="match status" value="1"/>
</dbReference>
<evidence type="ECO:0000313" key="2">
    <source>
        <dbReference type="EMBL" id="GHH60637.1"/>
    </source>
</evidence>
<feature type="domain" description="SnoaL-like" evidence="1">
    <location>
        <begin position="10"/>
        <end position="121"/>
    </location>
</feature>
<reference evidence="2" key="2">
    <citation type="submission" date="2020-09" db="EMBL/GenBank/DDBJ databases">
        <authorList>
            <person name="Sun Q."/>
            <person name="Ohkuma M."/>
        </authorList>
    </citation>
    <scope>NUCLEOTIDE SEQUENCE</scope>
    <source>
        <strain evidence="2">JCM 13306</strain>
    </source>
</reference>
<dbReference type="AlphaFoldDB" id="A0A919FC95"/>
<dbReference type="RefSeq" id="WP_434026568.1">
    <property type="nucleotide sequence ID" value="NZ_BNBA01000047.1"/>
</dbReference>
<dbReference type="Gene3D" id="3.10.450.50">
    <property type="match status" value="1"/>
</dbReference>
<evidence type="ECO:0000313" key="3">
    <source>
        <dbReference type="Proteomes" id="UP000623958"/>
    </source>
</evidence>
<dbReference type="Proteomes" id="UP000623958">
    <property type="component" value="Unassembled WGS sequence"/>
</dbReference>
<gene>
    <name evidence="2" type="ORF">GCM10009090_36300</name>
</gene>
<evidence type="ECO:0000259" key="1">
    <source>
        <dbReference type="Pfam" id="PF12680"/>
    </source>
</evidence>
<dbReference type="NCBIfam" id="TIGR02096">
    <property type="entry name" value="ketosteroid isomerase-related protein"/>
    <property type="match status" value="1"/>
</dbReference>
<name>A0A919FC95_9XANT</name>
<keyword evidence="3" id="KW-1185">Reference proteome</keyword>
<dbReference type="EMBL" id="BNBA01000047">
    <property type="protein sequence ID" value="GHH60637.1"/>
    <property type="molecule type" value="Genomic_DNA"/>
</dbReference>
<accession>A0A919FC95</accession>
<dbReference type="InterPro" id="IPR011721">
    <property type="entry name" value="CHP02096"/>
</dbReference>
<sequence>MTRQAALELVQRYYDAFNRGDWNGMLDCLADDVAHDLNQGPRETGRAAFSAFLERMNACYSEQLRDIALMANADGTRVGAEYVVHGQYHRTDEGLPEARGQRYVLPGGAFFDVRDGRIARVTNYYNLQDWIEQVSAAA</sequence>
<dbReference type="Pfam" id="PF12680">
    <property type="entry name" value="SnoaL_2"/>
    <property type="match status" value="1"/>
</dbReference>
<dbReference type="SUPFAM" id="SSF54427">
    <property type="entry name" value="NTF2-like"/>
    <property type="match status" value="1"/>
</dbReference>
<comment type="caution">
    <text evidence="2">The sequence shown here is derived from an EMBL/GenBank/DDBJ whole genome shotgun (WGS) entry which is preliminary data.</text>
</comment>
<reference evidence="2" key="1">
    <citation type="journal article" date="2014" name="Int. J. Syst. Evol. Microbiol.">
        <title>Complete genome sequence of Corynebacterium casei LMG S-19264T (=DSM 44701T), isolated from a smear-ripened cheese.</title>
        <authorList>
            <consortium name="US DOE Joint Genome Institute (JGI-PGF)"/>
            <person name="Walter F."/>
            <person name="Albersmeier A."/>
            <person name="Kalinowski J."/>
            <person name="Ruckert C."/>
        </authorList>
    </citation>
    <scope>NUCLEOTIDE SEQUENCE</scope>
    <source>
        <strain evidence="2">JCM 13306</strain>
    </source>
</reference>
<protein>
    <recommendedName>
        <fullName evidence="1">SnoaL-like domain-containing protein</fullName>
    </recommendedName>
</protein>
<proteinExistence type="predicted"/>
<organism evidence="2 3">
    <name type="scientific">Xanthomonas boreopolis</name>
    <dbReference type="NCBI Taxonomy" id="86183"/>
    <lineage>
        <taxon>Bacteria</taxon>
        <taxon>Pseudomonadati</taxon>
        <taxon>Pseudomonadota</taxon>
        <taxon>Gammaproteobacteria</taxon>
        <taxon>Lysobacterales</taxon>
        <taxon>Lysobacteraceae</taxon>
        <taxon>Xanthomonas</taxon>
    </lineage>
</organism>